<evidence type="ECO:0000256" key="2">
    <source>
        <dbReference type="SAM" id="Phobius"/>
    </source>
</evidence>
<dbReference type="PRINTS" id="PR01217">
    <property type="entry name" value="PRICHEXTENSN"/>
</dbReference>
<evidence type="ECO:0000313" key="8">
    <source>
        <dbReference type="EMBL" id="CAB5029979.1"/>
    </source>
</evidence>
<feature type="region of interest" description="Disordered" evidence="1">
    <location>
        <begin position="281"/>
        <end position="319"/>
    </location>
</feature>
<feature type="compositionally biased region" description="Low complexity" evidence="1">
    <location>
        <begin position="162"/>
        <end position="181"/>
    </location>
</feature>
<evidence type="ECO:0000313" key="7">
    <source>
        <dbReference type="EMBL" id="CAB4899857.1"/>
    </source>
</evidence>
<sequence>MDEFNDSDISSLLNKIAGSSPDTMMAHKVVLGKVRRVRQRRVVAVSAAAVVMVVSGAVAMVQKSNGRDGGSNIAVPLSPDDSPPIKVATTVGLSVTTTTIDGAISVDPIVTDPPVGTPSTQPSSNSTSPSNTSVVITTTPTNTQVPTNSQGPSITTIPSNNPAPSTTRPPTTPPTTKAPVVVTPPPTTPAPTTQPPITSSPTTPPPITTPPTTIPELKTWSCGGGEVDYRVTSSGLVLLGTRPAVGFKVAESKAKTDEIAVKFIPSTKNDQRQSAIKIKKSGLVSTSCEDEGFNRRSDTSNSGSTDHSSSDNNEESADD</sequence>
<feature type="transmembrane region" description="Helical" evidence="2">
    <location>
        <begin position="42"/>
        <end position="61"/>
    </location>
</feature>
<keyword evidence="2" id="KW-1133">Transmembrane helix</keyword>
<gene>
    <name evidence="3" type="ORF">UFOPK2658_02053</name>
    <name evidence="4" type="ORF">UFOPK2880_01393</name>
    <name evidence="5" type="ORF">UFOPK3004_01861</name>
    <name evidence="6" type="ORF">UFOPK3304_01767</name>
    <name evidence="7" type="ORF">UFOPK3494_00880</name>
    <name evidence="8" type="ORF">UFOPK4134_00878</name>
</gene>
<feature type="compositionally biased region" description="Low complexity" evidence="1">
    <location>
        <begin position="117"/>
        <end position="150"/>
    </location>
</feature>
<evidence type="ECO:0000313" key="3">
    <source>
        <dbReference type="EMBL" id="CAB4737015.1"/>
    </source>
</evidence>
<evidence type="ECO:0000313" key="5">
    <source>
        <dbReference type="EMBL" id="CAB4821607.1"/>
    </source>
</evidence>
<dbReference type="EMBL" id="CAFAAL010000255">
    <property type="protein sequence ID" value="CAB4821607.1"/>
    <property type="molecule type" value="Genomic_DNA"/>
</dbReference>
<organism evidence="4">
    <name type="scientific">freshwater metagenome</name>
    <dbReference type="NCBI Taxonomy" id="449393"/>
    <lineage>
        <taxon>unclassified sequences</taxon>
        <taxon>metagenomes</taxon>
        <taxon>ecological metagenomes</taxon>
    </lineage>
</organism>
<dbReference type="EMBL" id="CAEZZP010000103">
    <property type="protein sequence ID" value="CAB4780226.1"/>
    <property type="molecule type" value="Genomic_DNA"/>
</dbReference>
<evidence type="ECO:0000256" key="1">
    <source>
        <dbReference type="SAM" id="MobiDB-lite"/>
    </source>
</evidence>
<keyword evidence="2" id="KW-0472">Membrane</keyword>
<reference evidence="4" key="1">
    <citation type="submission" date="2020-05" db="EMBL/GenBank/DDBJ databases">
        <authorList>
            <person name="Chiriac C."/>
            <person name="Salcher M."/>
            <person name="Ghai R."/>
            <person name="Kavagutti S V."/>
        </authorList>
    </citation>
    <scope>NUCLEOTIDE SEQUENCE</scope>
</reference>
<keyword evidence="2" id="KW-0812">Transmembrane</keyword>
<accession>A0A6J6WA74</accession>
<feature type="compositionally biased region" description="Polar residues" evidence="1">
    <location>
        <begin position="151"/>
        <end position="160"/>
    </location>
</feature>
<feature type="compositionally biased region" description="Pro residues" evidence="1">
    <location>
        <begin position="182"/>
        <end position="194"/>
    </location>
</feature>
<name>A0A6J6WA74_9ZZZZ</name>
<protein>
    <submittedName>
        <fullName evidence="4">Unannotated protein</fullName>
    </submittedName>
</protein>
<dbReference type="AlphaFoldDB" id="A0A6J6WA74"/>
<evidence type="ECO:0000313" key="6">
    <source>
        <dbReference type="EMBL" id="CAB4882330.1"/>
    </source>
</evidence>
<dbReference type="EMBL" id="CAFBMF010000046">
    <property type="protein sequence ID" value="CAB4899857.1"/>
    <property type="molecule type" value="Genomic_DNA"/>
</dbReference>
<evidence type="ECO:0000313" key="4">
    <source>
        <dbReference type="EMBL" id="CAB4780226.1"/>
    </source>
</evidence>
<feature type="region of interest" description="Disordered" evidence="1">
    <location>
        <begin position="105"/>
        <end position="215"/>
    </location>
</feature>
<feature type="compositionally biased region" description="Pro residues" evidence="1">
    <location>
        <begin position="202"/>
        <end position="213"/>
    </location>
</feature>
<dbReference type="EMBL" id="CAFBPS010000056">
    <property type="protein sequence ID" value="CAB5029979.1"/>
    <property type="molecule type" value="Genomic_DNA"/>
</dbReference>
<proteinExistence type="predicted"/>
<feature type="compositionally biased region" description="Low complexity" evidence="1">
    <location>
        <begin position="299"/>
        <end position="311"/>
    </location>
</feature>
<dbReference type="EMBL" id="CAFBLJ010000145">
    <property type="protein sequence ID" value="CAB4882330.1"/>
    <property type="molecule type" value="Genomic_DNA"/>
</dbReference>
<dbReference type="EMBL" id="CAEZYH010000178">
    <property type="protein sequence ID" value="CAB4737015.1"/>
    <property type="molecule type" value="Genomic_DNA"/>
</dbReference>